<feature type="coiled-coil region" evidence="1">
    <location>
        <begin position="397"/>
        <end position="424"/>
    </location>
</feature>
<accession>A0AAV2MFF2</accession>
<sequence>MSSRQRSEQCRICGGALQGNQRRWLFSGNKKKQVLTPSGSVRGPSRSSSRGQTQSSCSSPWGSTMSLSSSSSLTRSQLSRNSPKSFDLLSVLTHILGASVSRGDAHTSEFICGKCASMLERVFKYDSVIARVRVLSSERLQKLAQERDKIRQWVRCSYADRNPRDYYANRGSTSEEDCDWEKDGYREMLQENMALSEYECWSEKWDTCPYFIQTGKRCRKGKGCEGCDALRVSDYDYESVCGVPRHLPSQCFSPSLALSRDKSQSMPLNWQKPRSTCCSSPASLAGSTISLPSRTESVRSLDSLDGKDSPQGLTMAMLLKEIGEIQGKPLQSPAGSRIPVLDRDGNSGERRRRKQVLNRVLDFENGEEEDVDVLLELRDEFLPLHGQSSGGRPLQVVKLLRTQLDQAQSRIKTLEDQIQHGTKSEVLNGSGDYPSDSGLVSPLQILGLSLRSRERLLQESMAVIRRLCVEEGKGPELSDKLTEKLSESLKETASQNRAALDRLERELCEDKQSLEQELETLRKSSRDRERDLDLLRTVLQGNQDLIQELRVSLSQKDEQLQSLHSERELFAQREKSLNAALNDKDSLLLCLKQELDHCHADVQALTDSVEASESSGDTTSALVARLKEKEAEMAVVIKEREENSATMCQEVTKLTTALQQYQSLVQSQQKSQSQTLSSLTNQLSEVRAQLREREGERRDRAREREREREESRRQHSGLLHSLDKRDQLIEQILQDAEEQEQLFRELQQNLQNKFQPMPGIKYTL</sequence>
<evidence type="ECO:0000256" key="1">
    <source>
        <dbReference type="SAM" id="Coils"/>
    </source>
</evidence>
<feature type="compositionally biased region" description="Low complexity" evidence="2">
    <location>
        <begin position="36"/>
        <end position="64"/>
    </location>
</feature>
<feature type="coiled-coil region" evidence="1">
    <location>
        <begin position="486"/>
        <end position="566"/>
    </location>
</feature>
<dbReference type="GO" id="GO:0060090">
    <property type="term" value="F:molecular adaptor activity"/>
    <property type="evidence" value="ECO:0007669"/>
    <property type="project" value="TreeGrafter"/>
</dbReference>
<dbReference type="AlphaFoldDB" id="A0AAV2MFF2"/>
<dbReference type="GO" id="GO:0005794">
    <property type="term" value="C:Golgi apparatus"/>
    <property type="evidence" value="ECO:0007669"/>
    <property type="project" value="TreeGrafter"/>
</dbReference>
<dbReference type="Pfam" id="PF18615">
    <property type="entry name" value="SMYLE_N"/>
    <property type="match status" value="1"/>
</dbReference>
<dbReference type="Proteomes" id="UP001497482">
    <property type="component" value="Chromosome 7"/>
</dbReference>
<dbReference type="InterPro" id="IPR040947">
    <property type="entry name" value="SMYLE_N"/>
</dbReference>
<feature type="domain" description="Short myomegalin-like EB1 binding protein N-terminal" evidence="3">
    <location>
        <begin position="185"/>
        <end position="302"/>
    </location>
</feature>
<feature type="region of interest" description="Disordered" evidence="2">
    <location>
        <begin position="686"/>
        <end position="721"/>
    </location>
</feature>
<dbReference type="GO" id="GO:0005813">
    <property type="term" value="C:centrosome"/>
    <property type="evidence" value="ECO:0007669"/>
    <property type="project" value="TreeGrafter"/>
</dbReference>
<dbReference type="GO" id="GO:0007098">
    <property type="term" value="P:centrosome cycle"/>
    <property type="evidence" value="ECO:0007669"/>
    <property type="project" value="TreeGrafter"/>
</dbReference>
<feature type="region of interest" description="Disordered" evidence="2">
    <location>
        <begin position="328"/>
        <end position="353"/>
    </location>
</feature>
<feature type="region of interest" description="Disordered" evidence="2">
    <location>
        <begin position="28"/>
        <end position="64"/>
    </location>
</feature>
<protein>
    <recommendedName>
        <fullName evidence="3">Short myomegalin-like EB1 binding protein N-terminal domain-containing protein</fullName>
    </recommendedName>
</protein>
<dbReference type="InterPro" id="IPR052593">
    <property type="entry name" value="MT-associated_AKAP9-binding"/>
</dbReference>
<feature type="compositionally biased region" description="Basic and acidic residues" evidence="2">
    <location>
        <begin position="340"/>
        <end position="349"/>
    </location>
</feature>
<keyword evidence="1" id="KW-0175">Coiled coil</keyword>
<gene>
    <name evidence="4" type="ORF">KC01_LOCUS38479</name>
</gene>
<keyword evidence="5" id="KW-1185">Reference proteome</keyword>
<dbReference type="PANTHER" id="PTHR46501">
    <property type="entry name" value="MYOMEGALIN"/>
    <property type="match status" value="1"/>
</dbReference>
<reference evidence="4 5" key="1">
    <citation type="submission" date="2024-04" db="EMBL/GenBank/DDBJ databases">
        <authorList>
            <person name="Waldvogel A.-M."/>
            <person name="Schoenle A."/>
        </authorList>
    </citation>
    <scope>NUCLEOTIDE SEQUENCE [LARGE SCALE GENOMIC DNA]</scope>
</reference>
<evidence type="ECO:0000259" key="3">
    <source>
        <dbReference type="Pfam" id="PF18615"/>
    </source>
</evidence>
<dbReference type="PANTHER" id="PTHR46501:SF6">
    <property type="entry name" value="SI:CH73-95L15.5"/>
    <property type="match status" value="1"/>
</dbReference>
<dbReference type="GO" id="GO:0090063">
    <property type="term" value="P:positive regulation of microtubule nucleation"/>
    <property type="evidence" value="ECO:0007669"/>
    <property type="project" value="TreeGrafter"/>
</dbReference>
<evidence type="ECO:0000313" key="5">
    <source>
        <dbReference type="Proteomes" id="UP001497482"/>
    </source>
</evidence>
<dbReference type="GO" id="GO:1903358">
    <property type="term" value="P:regulation of Golgi organization"/>
    <property type="evidence" value="ECO:0007669"/>
    <property type="project" value="TreeGrafter"/>
</dbReference>
<feature type="compositionally biased region" description="Basic and acidic residues" evidence="2">
    <location>
        <begin position="688"/>
        <end position="713"/>
    </location>
</feature>
<organism evidence="4 5">
    <name type="scientific">Knipowitschia caucasica</name>
    <name type="common">Caucasian dwarf goby</name>
    <name type="synonym">Pomatoschistus caucasicus</name>
    <dbReference type="NCBI Taxonomy" id="637954"/>
    <lineage>
        <taxon>Eukaryota</taxon>
        <taxon>Metazoa</taxon>
        <taxon>Chordata</taxon>
        <taxon>Craniata</taxon>
        <taxon>Vertebrata</taxon>
        <taxon>Euteleostomi</taxon>
        <taxon>Actinopterygii</taxon>
        <taxon>Neopterygii</taxon>
        <taxon>Teleostei</taxon>
        <taxon>Neoteleostei</taxon>
        <taxon>Acanthomorphata</taxon>
        <taxon>Gobiaria</taxon>
        <taxon>Gobiiformes</taxon>
        <taxon>Gobioidei</taxon>
        <taxon>Gobiidae</taxon>
        <taxon>Gobiinae</taxon>
        <taxon>Knipowitschia</taxon>
    </lineage>
</organism>
<name>A0AAV2MFF2_KNICA</name>
<evidence type="ECO:0000313" key="4">
    <source>
        <dbReference type="EMBL" id="CAL1612123.1"/>
    </source>
</evidence>
<proteinExistence type="predicted"/>
<evidence type="ECO:0000256" key="2">
    <source>
        <dbReference type="SAM" id="MobiDB-lite"/>
    </source>
</evidence>
<dbReference type="EMBL" id="OZ035829">
    <property type="protein sequence ID" value="CAL1612123.1"/>
    <property type="molecule type" value="Genomic_DNA"/>
</dbReference>